<evidence type="ECO:0000313" key="4">
    <source>
        <dbReference type="Proteomes" id="UP000574390"/>
    </source>
</evidence>
<feature type="signal peptide" evidence="2">
    <location>
        <begin position="1"/>
        <end position="22"/>
    </location>
</feature>
<feature type="non-terminal residue" evidence="3">
    <location>
        <position position="508"/>
    </location>
</feature>
<reference evidence="3 4" key="1">
    <citation type="submission" date="2020-04" db="EMBL/GenBank/DDBJ databases">
        <title>Perkinsus olseni comparative genomics.</title>
        <authorList>
            <person name="Bogema D.R."/>
        </authorList>
    </citation>
    <scope>NUCLEOTIDE SEQUENCE [LARGE SCALE GENOMIC DNA]</scope>
    <source>
        <strain evidence="3">ATCC PRA-205</strain>
    </source>
</reference>
<dbReference type="Proteomes" id="UP000574390">
    <property type="component" value="Unassembled WGS sequence"/>
</dbReference>
<name>A0A7J6SM92_PEROL</name>
<gene>
    <name evidence="3" type="ORF">FOZ62_000239</name>
</gene>
<feature type="region of interest" description="Disordered" evidence="1">
    <location>
        <begin position="399"/>
        <end position="422"/>
    </location>
</feature>
<dbReference type="AlphaFoldDB" id="A0A7J6SM92"/>
<feature type="compositionally biased region" description="Low complexity" evidence="1">
    <location>
        <begin position="112"/>
        <end position="121"/>
    </location>
</feature>
<feature type="compositionally biased region" description="Polar residues" evidence="1">
    <location>
        <begin position="492"/>
        <end position="508"/>
    </location>
</feature>
<sequence>MSHGGCLVSYCLLLLLVGVIGGGPDESNPFEDVNPFGGDGGGDWGGTEDAGETPADVGGPSEWNGNSAAVDDDSGFGDWGAGGAGENDSDGSADWAGDLGPPNEDVADPFDAPSGESLGSASEEESPLDSGGAASNPFAVRMEIHLGAPEETLSGLQAEILPRLQGGDPFGATEEDPFEETGGSPSTGAARDPFGGGDVVSPGVPAESPDIFSGPTATGPANTGVKPVPRGSPHRGNTNTRDVHKRLADDTGGSPYSHTNPVAGASPGRGPMRGGASGEGGKRDLRTPLADDFHFPDPSLNPSFSEGIEFADPSGTSLEGDVEAAALRNGHGGRSRPQNGGRRSHPSRQQRPQVAGYEQSSHGLLGPNEALVSFNNPSFPRSVYLSVFDTTRGHENGVFRESRPWRGHHRGGPRDLRCRTNQPPHTAGYTAPAGLRCHGPAGRCSVARLECGYEGSSGYEAKTYFMFQTKSDRDAFVRRWRSGSGRGHQPYAGSTTNVSGLPDSGSSA</sequence>
<feature type="region of interest" description="Disordered" evidence="1">
    <location>
        <begin position="481"/>
        <end position="508"/>
    </location>
</feature>
<feature type="region of interest" description="Disordered" evidence="1">
    <location>
        <begin position="28"/>
        <end position="136"/>
    </location>
</feature>
<feature type="compositionally biased region" description="Basic and acidic residues" evidence="1">
    <location>
        <begin position="280"/>
        <end position="295"/>
    </location>
</feature>
<keyword evidence="2" id="KW-0732">Signal</keyword>
<organism evidence="3 4">
    <name type="scientific">Perkinsus olseni</name>
    <name type="common">Perkinsus atlanticus</name>
    <dbReference type="NCBI Taxonomy" id="32597"/>
    <lineage>
        <taxon>Eukaryota</taxon>
        <taxon>Sar</taxon>
        <taxon>Alveolata</taxon>
        <taxon>Perkinsozoa</taxon>
        <taxon>Perkinsea</taxon>
        <taxon>Perkinsida</taxon>
        <taxon>Perkinsidae</taxon>
        <taxon>Perkinsus</taxon>
    </lineage>
</organism>
<evidence type="ECO:0000256" key="1">
    <source>
        <dbReference type="SAM" id="MobiDB-lite"/>
    </source>
</evidence>
<evidence type="ECO:0000313" key="3">
    <source>
        <dbReference type="EMBL" id="KAF4733923.1"/>
    </source>
</evidence>
<proteinExistence type="predicted"/>
<evidence type="ECO:0000256" key="2">
    <source>
        <dbReference type="SAM" id="SignalP"/>
    </source>
</evidence>
<accession>A0A7J6SM92</accession>
<feature type="chain" id="PRO_5029903280" evidence="2">
    <location>
        <begin position="23"/>
        <end position="508"/>
    </location>
</feature>
<feature type="region of interest" description="Disordered" evidence="1">
    <location>
        <begin position="150"/>
        <end position="363"/>
    </location>
</feature>
<protein>
    <submittedName>
        <fullName evidence="3">Uncharacterized protein</fullName>
    </submittedName>
</protein>
<comment type="caution">
    <text evidence="3">The sequence shown here is derived from an EMBL/GenBank/DDBJ whole genome shotgun (WGS) entry which is preliminary data.</text>
</comment>
<dbReference type="EMBL" id="JABANM010013695">
    <property type="protein sequence ID" value="KAF4733923.1"/>
    <property type="molecule type" value="Genomic_DNA"/>
</dbReference>